<keyword evidence="1" id="KW-1133">Transmembrane helix</keyword>
<reference evidence="4" key="1">
    <citation type="submission" date="2021-01" db="EMBL/GenBank/DDBJ databases">
        <authorList>
            <person name="Zhong Y.L."/>
        </authorList>
    </citation>
    <scope>NUCLEOTIDE SEQUENCE</scope>
    <source>
        <strain evidence="4">KCTC 23302</strain>
    </source>
</reference>
<feature type="domain" description="Protein FecR C-terminal" evidence="3">
    <location>
        <begin position="233"/>
        <end position="298"/>
    </location>
</feature>
<feature type="domain" description="FecR protein" evidence="2">
    <location>
        <begin position="100"/>
        <end position="190"/>
    </location>
</feature>
<sequence length="301" mass="34376">MEKYESDKTYIARWVAGELSQEELSEFKKSDAYKEFNRINQVAQNFKAPPVDKRQALIKTKEQITFGKKRTSTRSAWLAVAASIVVVLGVFGLFNTTKSYTTAYGEQLAVTLPDGSTIQLNSDSEVTHRRFFWLNDREVNLKGEAYFEVEKGGDFVVKTTYGDISVLGTKFNIKTRTKTFEVNCFEGAVRFDKISSEEYHILKENDKIVLSEAKVVNEKTEETIPNWMNGISVFKEKPLQEVLGEIQIQYNVTFQNKNIDLTRLFTGSFLHDDLEKALKSTLTPMGISYTLSEDKTIVYLQ</sequence>
<dbReference type="Gene3D" id="2.60.120.1440">
    <property type="match status" value="1"/>
</dbReference>
<dbReference type="InterPro" id="IPR032508">
    <property type="entry name" value="FecR_C"/>
</dbReference>
<evidence type="ECO:0000256" key="1">
    <source>
        <dbReference type="SAM" id="Phobius"/>
    </source>
</evidence>
<dbReference type="Pfam" id="PF04773">
    <property type="entry name" value="FecR"/>
    <property type="match status" value="1"/>
</dbReference>
<dbReference type="AlphaFoldDB" id="A0A937DCI9"/>
<evidence type="ECO:0000259" key="2">
    <source>
        <dbReference type="Pfam" id="PF04773"/>
    </source>
</evidence>
<comment type="caution">
    <text evidence="4">The sequence shown here is derived from an EMBL/GenBank/DDBJ whole genome shotgun (WGS) entry which is preliminary data.</text>
</comment>
<evidence type="ECO:0000259" key="3">
    <source>
        <dbReference type="Pfam" id="PF16344"/>
    </source>
</evidence>
<protein>
    <submittedName>
        <fullName evidence="4">FecR family protein</fullName>
    </submittedName>
</protein>
<dbReference type="PIRSF" id="PIRSF018266">
    <property type="entry name" value="FecR"/>
    <property type="match status" value="1"/>
</dbReference>
<dbReference type="PANTHER" id="PTHR30273">
    <property type="entry name" value="PERIPLASMIC SIGNAL SENSOR AND SIGMA FACTOR ACTIVATOR FECR-RELATED"/>
    <property type="match status" value="1"/>
</dbReference>
<dbReference type="InterPro" id="IPR012373">
    <property type="entry name" value="Ferrdict_sens_TM"/>
</dbReference>
<keyword evidence="1" id="KW-0812">Transmembrane</keyword>
<dbReference type="EMBL" id="JAERQJ010000011">
    <property type="protein sequence ID" value="MBL0685678.1"/>
    <property type="molecule type" value="Genomic_DNA"/>
</dbReference>
<evidence type="ECO:0000313" key="5">
    <source>
        <dbReference type="Proteomes" id="UP000651057"/>
    </source>
</evidence>
<dbReference type="RefSeq" id="WP_201924008.1">
    <property type="nucleotide sequence ID" value="NZ_BAABAX010000026.1"/>
</dbReference>
<accession>A0A937DCI9</accession>
<keyword evidence="1" id="KW-0472">Membrane</keyword>
<name>A0A937DCI9_9FLAO</name>
<gene>
    <name evidence="4" type="ORF">JJQ60_19255</name>
</gene>
<evidence type="ECO:0000313" key="4">
    <source>
        <dbReference type="EMBL" id="MBL0685678.1"/>
    </source>
</evidence>
<proteinExistence type="predicted"/>
<dbReference type="GO" id="GO:0016989">
    <property type="term" value="F:sigma factor antagonist activity"/>
    <property type="evidence" value="ECO:0007669"/>
    <property type="project" value="TreeGrafter"/>
</dbReference>
<dbReference type="Gene3D" id="3.55.50.30">
    <property type="match status" value="1"/>
</dbReference>
<feature type="transmembrane region" description="Helical" evidence="1">
    <location>
        <begin position="76"/>
        <end position="94"/>
    </location>
</feature>
<organism evidence="4 5">
    <name type="scientific">Aquimarina mytili</name>
    <dbReference type="NCBI Taxonomy" id="874423"/>
    <lineage>
        <taxon>Bacteria</taxon>
        <taxon>Pseudomonadati</taxon>
        <taxon>Bacteroidota</taxon>
        <taxon>Flavobacteriia</taxon>
        <taxon>Flavobacteriales</taxon>
        <taxon>Flavobacteriaceae</taxon>
        <taxon>Aquimarina</taxon>
    </lineage>
</organism>
<dbReference type="Pfam" id="PF16344">
    <property type="entry name" value="FecR_C"/>
    <property type="match status" value="1"/>
</dbReference>
<dbReference type="Proteomes" id="UP000651057">
    <property type="component" value="Unassembled WGS sequence"/>
</dbReference>
<dbReference type="PANTHER" id="PTHR30273:SF2">
    <property type="entry name" value="PROTEIN FECR"/>
    <property type="match status" value="1"/>
</dbReference>
<dbReference type="InterPro" id="IPR006860">
    <property type="entry name" value="FecR"/>
</dbReference>
<keyword evidence="5" id="KW-1185">Reference proteome</keyword>